<dbReference type="SUPFAM" id="SSF89360">
    <property type="entry name" value="HesB-like domain"/>
    <property type="match status" value="1"/>
</dbReference>
<dbReference type="GO" id="GO:0051539">
    <property type="term" value="F:4 iron, 4 sulfur cluster binding"/>
    <property type="evidence" value="ECO:0007669"/>
    <property type="project" value="TreeGrafter"/>
</dbReference>
<gene>
    <name evidence="12 13" type="primary">LOC112685693</name>
</gene>
<dbReference type="OrthoDB" id="1938621at2759"/>
<dbReference type="RefSeq" id="XP_025413418.1">
    <property type="nucleotide sequence ID" value="XM_025557633.1"/>
</dbReference>
<dbReference type="PANTHER" id="PTHR43011">
    <property type="entry name" value="IRON-SULFUR CLUSTER ASSEMBLY 2 HOMOLOG, MITOCHONDRIAL"/>
    <property type="match status" value="1"/>
</dbReference>
<dbReference type="AlphaFoldDB" id="A0A8B8FR39"/>
<protein>
    <recommendedName>
        <fullName evidence="7">Iron-sulfur cluster assembly 2 homolog, mitochondrial</fullName>
    </recommendedName>
    <alternativeName>
        <fullName evidence="8">HESB-like domain-containing protein 1</fullName>
    </alternativeName>
</protein>
<keyword evidence="11" id="KW-1185">Reference proteome</keyword>
<dbReference type="NCBIfam" id="TIGR00049">
    <property type="entry name" value="iron-sulfur cluster assembly accessory protein"/>
    <property type="match status" value="1"/>
</dbReference>
<dbReference type="InterPro" id="IPR000361">
    <property type="entry name" value="ATAP_core_dom"/>
</dbReference>
<evidence type="ECO:0000313" key="12">
    <source>
        <dbReference type="RefSeq" id="XP_025413418.1"/>
    </source>
</evidence>
<comment type="subcellular location">
    <subcellularLocation>
        <location evidence="1">Mitochondrion</location>
    </subcellularLocation>
</comment>
<reference evidence="12 13" key="1">
    <citation type="submission" date="2025-04" db="UniProtKB">
        <authorList>
            <consortium name="RefSeq"/>
        </authorList>
    </citation>
    <scope>IDENTIFICATION</scope>
    <source>
        <tissue evidence="12 13">Whole body</tissue>
    </source>
</reference>
<keyword evidence="3" id="KW-0479">Metal-binding</keyword>
<evidence type="ECO:0000256" key="5">
    <source>
        <dbReference type="ARBA" id="ARBA00023128"/>
    </source>
</evidence>
<organism evidence="11 13">
    <name type="scientific">Sipha flava</name>
    <name type="common">yellow sugarcane aphid</name>
    <dbReference type="NCBI Taxonomy" id="143950"/>
    <lineage>
        <taxon>Eukaryota</taxon>
        <taxon>Metazoa</taxon>
        <taxon>Ecdysozoa</taxon>
        <taxon>Arthropoda</taxon>
        <taxon>Hexapoda</taxon>
        <taxon>Insecta</taxon>
        <taxon>Pterygota</taxon>
        <taxon>Neoptera</taxon>
        <taxon>Paraneoptera</taxon>
        <taxon>Hemiptera</taxon>
        <taxon>Sternorrhyncha</taxon>
        <taxon>Aphidomorpha</taxon>
        <taxon>Aphidoidea</taxon>
        <taxon>Aphididae</taxon>
        <taxon>Sipha</taxon>
    </lineage>
</organism>
<evidence type="ECO:0000256" key="4">
    <source>
        <dbReference type="ARBA" id="ARBA00023004"/>
    </source>
</evidence>
<feature type="domain" description="Core" evidence="10">
    <location>
        <begin position="36"/>
        <end position="133"/>
    </location>
</feature>
<comment type="function">
    <text evidence="6">Involved in the maturation of mitochondrial 4Fe-4S proteins functioning late in the iron-sulfur cluster assembly pathway. May be involved in the binding of an intermediate of Fe/S cluster assembly.</text>
</comment>
<accession>A0A8B8FR39</accession>
<dbReference type="GeneID" id="112685693"/>
<evidence type="ECO:0000256" key="9">
    <source>
        <dbReference type="ARBA" id="ARBA00093471"/>
    </source>
</evidence>
<evidence type="ECO:0000256" key="1">
    <source>
        <dbReference type="ARBA" id="ARBA00004173"/>
    </source>
</evidence>
<comment type="similarity">
    <text evidence="2">Belongs to the HesB/IscA family.</text>
</comment>
<dbReference type="InterPro" id="IPR016092">
    <property type="entry name" value="ATAP"/>
</dbReference>
<sequence>MTFPVLTVKYIQNCFKLLISPQNIKKFSSKLVEDDLKVTEECIKRLQTICDQDEFLRLSVESGGCSGFQYKFELDTNISKDDCVFDKQGIKIVVDSTSLECVKGSTVDYEQQLIRSAFKLVGNPKAQDGCSCGASFSIKMD</sequence>
<evidence type="ECO:0000259" key="10">
    <source>
        <dbReference type="Pfam" id="PF01521"/>
    </source>
</evidence>
<dbReference type="FunFam" id="2.60.300.12:FF:000006">
    <property type="entry name" value="Iron-sulfur cluster assembly 2 mitochondrial"/>
    <property type="match status" value="1"/>
</dbReference>
<dbReference type="RefSeq" id="XP_025413419.1">
    <property type="nucleotide sequence ID" value="XM_025557634.1"/>
</dbReference>
<evidence type="ECO:0000256" key="3">
    <source>
        <dbReference type="ARBA" id="ARBA00022723"/>
    </source>
</evidence>
<name>A0A8B8FR39_9HEMI</name>
<dbReference type="PANTHER" id="PTHR43011:SF1">
    <property type="entry name" value="IRON-SULFUR CLUSTER ASSEMBLY 2 HOMOLOG, MITOCHONDRIAL"/>
    <property type="match status" value="1"/>
</dbReference>
<keyword evidence="5" id="KW-0496">Mitochondrion</keyword>
<dbReference type="Pfam" id="PF01521">
    <property type="entry name" value="Fe-S_biosyn"/>
    <property type="match status" value="1"/>
</dbReference>
<evidence type="ECO:0000256" key="7">
    <source>
        <dbReference type="ARBA" id="ARBA00073313"/>
    </source>
</evidence>
<dbReference type="GO" id="GO:0051537">
    <property type="term" value="F:2 iron, 2 sulfur cluster binding"/>
    <property type="evidence" value="ECO:0007669"/>
    <property type="project" value="TreeGrafter"/>
</dbReference>
<evidence type="ECO:0000313" key="13">
    <source>
        <dbReference type="RefSeq" id="XP_025413419.1"/>
    </source>
</evidence>
<evidence type="ECO:0000313" key="11">
    <source>
        <dbReference type="Proteomes" id="UP000694846"/>
    </source>
</evidence>
<evidence type="ECO:0000256" key="2">
    <source>
        <dbReference type="ARBA" id="ARBA00006718"/>
    </source>
</evidence>
<dbReference type="GO" id="GO:0016226">
    <property type="term" value="P:iron-sulfur cluster assembly"/>
    <property type="evidence" value="ECO:0007669"/>
    <property type="project" value="InterPro"/>
</dbReference>
<evidence type="ECO:0000256" key="8">
    <source>
        <dbReference type="ARBA" id="ARBA00077082"/>
    </source>
</evidence>
<evidence type="ECO:0000256" key="6">
    <source>
        <dbReference type="ARBA" id="ARBA00057540"/>
    </source>
</evidence>
<dbReference type="GO" id="GO:0120510">
    <property type="term" value="C:mitochondrial [4Fe-4S] assembly complex"/>
    <property type="evidence" value="ECO:0007669"/>
    <property type="project" value="UniProtKB-ARBA"/>
</dbReference>
<dbReference type="InterPro" id="IPR035903">
    <property type="entry name" value="HesB-like_dom_sf"/>
</dbReference>
<keyword evidence="4" id="KW-0408">Iron</keyword>
<proteinExistence type="inferred from homology"/>
<dbReference type="GO" id="GO:0005506">
    <property type="term" value="F:iron ion binding"/>
    <property type="evidence" value="ECO:0007669"/>
    <property type="project" value="TreeGrafter"/>
</dbReference>
<dbReference type="Gene3D" id="2.60.300.12">
    <property type="entry name" value="HesB-like domain"/>
    <property type="match status" value="1"/>
</dbReference>
<dbReference type="Proteomes" id="UP000694846">
    <property type="component" value="Unplaced"/>
</dbReference>
<comment type="subunit">
    <text evidence="9">Heterotetramer; forms a dimer of dimers with IBA57. Interacts with [2Fe-2S]-ISCA2 forming the heterodimer [2Fe- 2S]-ISCA2-IBA57 complex; [2Fe-2S] cluster binding is absolutely required to promote the complex formation.</text>
</comment>